<dbReference type="PANTHER" id="PTHR10372">
    <property type="entry name" value="PLAKOPHILLIN-RELATED"/>
    <property type="match status" value="1"/>
</dbReference>
<evidence type="ECO:0000256" key="5">
    <source>
        <dbReference type="ARBA" id="ARBA00022949"/>
    </source>
</evidence>
<evidence type="ECO:0000256" key="3">
    <source>
        <dbReference type="ARBA" id="ARBA00022737"/>
    </source>
</evidence>
<proteinExistence type="inferred from homology"/>
<keyword evidence="3" id="KW-0677">Repeat</keyword>
<keyword evidence="4" id="KW-0130">Cell adhesion</keyword>
<dbReference type="GeneTree" id="ENSGT00940000156735"/>
<sequence length="802" mass="87422">MTSVDPLKSAISILNVDDTSLALPSVNQFNSGQQRVLEQVQTLRRTKSRHSSNRSGGSTSLSPTSPACETVFVDGSRTSAANGGVFFGNGFSKALTLEKNISRQVVNNQTRSTLKKNAAASNYHYESLGAGGSVAVGKNTTSRSEPDLAWQRSMPKRSGASQILLSNMSTRRIERPISQFQSQPQIQSHSQAQIQTHYQPQIQSHSQAQMQTHSQAQIQSHSQAQIQSHSQAQMQTHSQPQFQTYSQVQIQSQSQAQIQSPTHLQPVFTAVNGTGLTKTNTQFVNSKVETLKTLPKSPVTESATKTQIDSGSTGNSGAADITIKEAVEYLSNNDETYQHCGASFIQHNTFIDDKAKDEVLKLSGIPPLVGLLRSPSVQVNQTASAALRNLSFKSNTNKEAMHRCGGITEAVALLRETDSVEIQKQLTGLLWNLSSVDSLKPDLLKSALPVLMERVILPYTTGPDQSNSDPEVFYHATACLRNISSAKQNNRQAMRKCRGLVDSLVSYVGDCVDAGRPDDKSVENCVCILHNLTFQLEDEAPALFSRITALAKNVNRSQSTGDSGPIGCFSPPSKSPEQERHFDFPVVEEPQPNGAGWLIHSQTLKSYLSLLATSQQEETQEACCGAMQNLTTQEGIVSSVMSQIIVQKLNGLKVISPLLKSNKVNLQRNAVALVGNLTKNPNLNNTLARKALPELLSIINAGTKGGDMSDDTLSMACRTANYLLMKDPEMGKHLLNHKLINSLNELSQNEYFPKSKKAAALLLYNLWSEKDLQGFLKKQGMTKASFVNDITTAAQKSIQIVD</sequence>
<evidence type="ECO:0000256" key="2">
    <source>
        <dbReference type="ARBA" id="ARBA00005462"/>
    </source>
</evidence>
<dbReference type="Pfam" id="PF00514">
    <property type="entry name" value="Arm"/>
    <property type="match status" value="1"/>
</dbReference>
<feature type="repeat" description="ARM" evidence="6">
    <location>
        <begin position="363"/>
        <end position="405"/>
    </location>
</feature>
<dbReference type="FunCoup" id="A0A3Q3NF56">
    <property type="interactions" value="988"/>
</dbReference>
<dbReference type="STRING" id="56723.ENSLBEP00000032985"/>
<dbReference type="InterPro" id="IPR011989">
    <property type="entry name" value="ARM-like"/>
</dbReference>
<dbReference type="Proteomes" id="UP000261660">
    <property type="component" value="Unplaced"/>
</dbReference>
<dbReference type="GO" id="GO:0005634">
    <property type="term" value="C:nucleus"/>
    <property type="evidence" value="ECO:0007669"/>
    <property type="project" value="TreeGrafter"/>
</dbReference>
<dbReference type="PANTHER" id="PTHR10372:SF3">
    <property type="entry name" value="PLAKOPHILIN-1"/>
    <property type="match status" value="1"/>
</dbReference>
<dbReference type="InParanoid" id="A0A3Q3NF56"/>
<feature type="compositionally biased region" description="Polar residues" evidence="7">
    <location>
        <begin position="196"/>
        <end position="212"/>
    </location>
</feature>
<organism evidence="8 9">
    <name type="scientific">Labrus bergylta</name>
    <name type="common">ballan wrasse</name>
    <dbReference type="NCBI Taxonomy" id="56723"/>
    <lineage>
        <taxon>Eukaryota</taxon>
        <taxon>Metazoa</taxon>
        <taxon>Chordata</taxon>
        <taxon>Craniata</taxon>
        <taxon>Vertebrata</taxon>
        <taxon>Euteleostomi</taxon>
        <taxon>Actinopterygii</taxon>
        <taxon>Neopterygii</taxon>
        <taxon>Teleostei</taxon>
        <taxon>Neoteleostei</taxon>
        <taxon>Acanthomorphata</taxon>
        <taxon>Eupercaria</taxon>
        <taxon>Labriformes</taxon>
        <taxon>Labridae</taxon>
        <taxon>Labrus</taxon>
    </lineage>
</organism>
<keyword evidence="5" id="KW-0965">Cell junction</keyword>
<dbReference type="AlphaFoldDB" id="A0A3Q3NF56"/>
<feature type="region of interest" description="Disordered" evidence="7">
    <location>
        <begin position="178"/>
        <end position="240"/>
    </location>
</feature>
<feature type="repeat" description="ARM" evidence="6">
    <location>
        <begin position="405"/>
        <end position="434"/>
    </location>
</feature>
<feature type="region of interest" description="Disordered" evidence="7">
    <location>
        <begin position="129"/>
        <end position="161"/>
    </location>
</feature>
<dbReference type="PROSITE" id="PS50176">
    <property type="entry name" value="ARM_REPEAT"/>
    <property type="match status" value="2"/>
</dbReference>
<reference evidence="8" key="2">
    <citation type="submission" date="2025-09" db="UniProtKB">
        <authorList>
            <consortium name="Ensembl"/>
        </authorList>
    </citation>
    <scope>IDENTIFICATION</scope>
</reference>
<evidence type="ECO:0000313" key="8">
    <source>
        <dbReference type="Ensembl" id="ENSLBEP00000032985.1"/>
    </source>
</evidence>
<evidence type="ECO:0000256" key="6">
    <source>
        <dbReference type="PROSITE-ProRule" id="PRU00259"/>
    </source>
</evidence>
<dbReference type="GO" id="GO:0098609">
    <property type="term" value="P:cell-cell adhesion"/>
    <property type="evidence" value="ECO:0007669"/>
    <property type="project" value="InterPro"/>
</dbReference>
<name>A0A3Q3NF56_9LABR</name>
<keyword evidence="9" id="KW-1185">Reference proteome</keyword>
<dbReference type="InterPro" id="IPR028435">
    <property type="entry name" value="Plakophilin/d_Catenin"/>
</dbReference>
<feature type="region of interest" description="Disordered" evidence="7">
    <location>
        <begin position="43"/>
        <end position="67"/>
    </location>
</feature>
<dbReference type="Gene3D" id="1.25.10.10">
    <property type="entry name" value="Leucine-rich Repeat Variant"/>
    <property type="match status" value="1"/>
</dbReference>
<dbReference type="GO" id="GO:0005737">
    <property type="term" value="C:cytoplasm"/>
    <property type="evidence" value="ECO:0007669"/>
    <property type="project" value="TreeGrafter"/>
</dbReference>
<feature type="compositionally biased region" description="Low complexity" evidence="7">
    <location>
        <begin position="53"/>
        <end position="66"/>
    </location>
</feature>
<dbReference type="SMART" id="SM00185">
    <property type="entry name" value="ARM"/>
    <property type="match status" value="7"/>
</dbReference>
<comment type="similarity">
    <text evidence="2">Belongs to the beta-catenin family.</text>
</comment>
<dbReference type="GO" id="GO:0005912">
    <property type="term" value="C:adherens junction"/>
    <property type="evidence" value="ECO:0007669"/>
    <property type="project" value="TreeGrafter"/>
</dbReference>
<dbReference type="SUPFAM" id="SSF48371">
    <property type="entry name" value="ARM repeat"/>
    <property type="match status" value="1"/>
</dbReference>
<evidence type="ECO:0000256" key="4">
    <source>
        <dbReference type="ARBA" id="ARBA00022889"/>
    </source>
</evidence>
<dbReference type="Ensembl" id="ENSLBET00000034448.1">
    <property type="protein sequence ID" value="ENSLBEP00000032985.1"/>
    <property type="gene ID" value="ENSLBEG00000024852.1"/>
</dbReference>
<protein>
    <submittedName>
        <fullName evidence="8">Plakophilin 1b</fullName>
    </submittedName>
</protein>
<dbReference type="GO" id="GO:0005886">
    <property type="term" value="C:plasma membrane"/>
    <property type="evidence" value="ECO:0007669"/>
    <property type="project" value="TreeGrafter"/>
</dbReference>
<feature type="compositionally biased region" description="Low complexity" evidence="7">
    <location>
        <begin position="178"/>
        <end position="195"/>
    </location>
</feature>
<reference evidence="8" key="1">
    <citation type="submission" date="2025-08" db="UniProtKB">
        <authorList>
            <consortium name="Ensembl"/>
        </authorList>
    </citation>
    <scope>IDENTIFICATION</scope>
</reference>
<feature type="compositionally biased region" description="Low complexity" evidence="7">
    <location>
        <begin position="213"/>
        <end position="233"/>
    </location>
</feature>
<evidence type="ECO:0000256" key="1">
    <source>
        <dbReference type="ARBA" id="ARBA00004282"/>
    </source>
</evidence>
<evidence type="ECO:0000256" key="7">
    <source>
        <dbReference type="SAM" id="MobiDB-lite"/>
    </source>
</evidence>
<evidence type="ECO:0000313" key="9">
    <source>
        <dbReference type="Proteomes" id="UP000261660"/>
    </source>
</evidence>
<comment type="subcellular location">
    <subcellularLocation>
        <location evidence="1">Cell junction</location>
    </subcellularLocation>
</comment>
<dbReference type="InterPro" id="IPR016024">
    <property type="entry name" value="ARM-type_fold"/>
</dbReference>
<accession>A0A3Q3NF56</accession>
<dbReference type="InterPro" id="IPR000225">
    <property type="entry name" value="Armadillo"/>
</dbReference>